<evidence type="ECO:0000256" key="1">
    <source>
        <dbReference type="ARBA" id="ARBA00007806"/>
    </source>
</evidence>
<reference evidence="6" key="1">
    <citation type="submission" date="2016-10" db="EMBL/GenBank/DDBJ databases">
        <title>Sequence of Gallionella enrichment culture.</title>
        <authorList>
            <person name="Poehlein A."/>
            <person name="Muehling M."/>
            <person name="Daniel R."/>
        </authorList>
    </citation>
    <scope>NUCLEOTIDE SEQUENCE</scope>
</reference>
<dbReference type="PANTHER" id="PTHR43863:SF2">
    <property type="entry name" value="MALTASE-GLUCOAMYLASE"/>
    <property type="match status" value="1"/>
</dbReference>
<dbReference type="SUPFAM" id="SSF49785">
    <property type="entry name" value="Galactose-binding domain-like"/>
    <property type="match status" value="1"/>
</dbReference>
<accession>A0A1J5SZ14</accession>
<evidence type="ECO:0000259" key="2">
    <source>
        <dbReference type="Pfam" id="PF01055"/>
    </source>
</evidence>
<evidence type="ECO:0000313" key="6">
    <source>
        <dbReference type="EMBL" id="OIR09280.1"/>
    </source>
</evidence>
<dbReference type="InterPro" id="IPR000322">
    <property type="entry name" value="Glyco_hydro_31_TIM"/>
</dbReference>
<feature type="domain" description="Glycoside hydrolase family 31 N-terminal" evidence="3">
    <location>
        <begin position="41"/>
        <end position="208"/>
    </location>
</feature>
<comment type="caution">
    <text evidence="6">The sequence shown here is derived from an EMBL/GenBank/DDBJ whole genome shotgun (WGS) entry which is preliminary data.</text>
</comment>
<dbReference type="AlphaFoldDB" id="A0A1J5SZ14"/>
<dbReference type="InterPro" id="IPR051816">
    <property type="entry name" value="Glycosyl_Hydrolase_31"/>
</dbReference>
<dbReference type="EMBL" id="MLJW01000027">
    <property type="protein sequence ID" value="OIR09280.1"/>
    <property type="molecule type" value="Genomic_DNA"/>
</dbReference>
<dbReference type="GO" id="GO:0005975">
    <property type="term" value="P:carbohydrate metabolic process"/>
    <property type="evidence" value="ECO:0007669"/>
    <property type="project" value="InterPro"/>
</dbReference>
<comment type="similarity">
    <text evidence="1">Belongs to the glycosyl hydrolase 31 family.</text>
</comment>
<dbReference type="Gene3D" id="3.20.20.80">
    <property type="entry name" value="Glycosidases"/>
    <property type="match status" value="1"/>
</dbReference>
<dbReference type="GO" id="GO:0030246">
    <property type="term" value="F:carbohydrate binding"/>
    <property type="evidence" value="ECO:0007669"/>
    <property type="project" value="InterPro"/>
</dbReference>
<sequence length="1113" mass="121222">MTLRPFAQALAGVLALAALSAPLARAATTQATVAAPDGARLRIEAVGNHIVRLWLKPTGSFVRKPSLALENAPDTRVPLRVTQSDASEQVETTAVSVNVRRADLGLDVAARPDGVTMLSGLRINPGPNGSWTLTCPLAPSEHLYGLGEDNMNHGQLDRRGTIRDLWAGQQIKSGNVTADYPIPFLISTGRDGHAYGLFFDNVHRLHFDLGKTNPNQLTLTSPGGEIDLYVIDGPRISDIIERYTRLTGRPSLPPLWALGYWQSKCVYYDWKSLDEVYQQLTRRGYPVDVMVIDSGWSQYRNNYVWPKRWYEEGRTPEQWIEHYRKLGVHIVISQAGPMVEKESPTFATGWKAGVFATDGKGHPVQCGYYNGCLLDYTNPHLNDWLWPQTAKITREGVSGWWLDLTEPEGEPPQTVYYGGRPANIHNQFSFLCTKSFEGVQLAVHPDQRPFVLTRCGSAGIQSHHAALWTGDITSDYATLRAHPGEMLDSGMSGITYWTCDTGGFLEGFYKNDQLGAHAKLYERWMQFSAFAPITRAHKAGPSAPYEFGVACEQGTRHYLRLRYRLMPYIYSCAWQASRTGMPIDRALPLAFQDDPGSLKADGTQYLFGPSLLVAPVLHEGVSNRPVYFPPGVWYDWDTGVEYQGGRTWVVAAPQNRIPVAVRAGAIIPTAPAMRNTGEKPWDPLTVEIFPSGKSEFTLYRDDGATFAYQHGEDTVTRLACDASARRVRFTIDESNKRFTPAVYVARFHLGSTPTAVSIGGAVAHDVASASPTVGQWHWDPAARVLSVALDGRQGTHHEVAVALSAERLPARPAPLLKADVIDEKTEAGGSSRPIPQFYPPPALPTTVKAVNYDKGGEGVAFHLTHPLPSTAQYRLDDIGCVENDDAGGGYALSGLEPGEWTRTELDGGNGGYFDISIRIKGAPGAGFRLYAEDQPVGSVVIPAGFPAGWHDLVLHDVYLNPGEFDLMLMADKGGFQLNTLDFRRSANPPAQVPAALGVRTGTAEIGDLGKGTGGYGIVRTLGRKGSSLTVGLVAGPRGASGIRIHYLTQAPVAVPFTLQVDDQPEKPVVLPAASAWTDFVLPAKLGPGAHKIVLRGQVDGWDGINVDSLALAP</sequence>
<dbReference type="InterPro" id="IPR017853">
    <property type="entry name" value="GH"/>
</dbReference>
<evidence type="ECO:0000259" key="4">
    <source>
        <dbReference type="Pfam" id="PF17137"/>
    </source>
</evidence>
<organism evidence="6">
    <name type="scientific">mine drainage metagenome</name>
    <dbReference type="NCBI Taxonomy" id="410659"/>
    <lineage>
        <taxon>unclassified sequences</taxon>
        <taxon>metagenomes</taxon>
        <taxon>ecological metagenomes</taxon>
    </lineage>
</organism>
<dbReference type="CDD" id="cd04080">
    <property type="entry name" value="CBM6_cellulase-like"/>
    <property type="match status" value="1"/>
</dbReference>
<dbReference type="SUPFAM" id="SSF51011">
    <property type="entry name" value="Glycosyl hydrolase domain"/>
    <property type="match status" value="1"/>
</dbReference>
<dbReference type="GO" id="GO:0061634">
    <property type="term" value="F:alpha-D-xyloside xylohydrolase"/>
    <property type="evidence" value="ECO:0007669"/>
    <property type="project" value="UniProtKB-EC"/>
</dbReference>
<gene>
    <name evidence="6" type="ORF">GALL_85130</name>
</gene>
<dbReference type="Pfam" id="PF13802">
    <property type="entry name" value="Gal_mutarotas_2"/>
    <property type="match status" value="1"/>
</dbReference>
<dbReference type="InterPro" id="IPR008979">
    <property type="entry name" value="Galactose-bd-like_sf"/>
</dbReference>
<protein>
    <submittedName>
        <fullName evidence="6">Alpha-xylosidase BoGH31A</fullName>
        <ecNumber evidence="6">3.2.1.177</ecNumber>
    </submittedName>
</protein>
<dbReference type="CDD" id="cd14752">
    <property type="entry name" value="GH31_N"/>
    <property type="match status" value="1"/>
</dbReference>
<dbReference type="EC" id="3.2.1.177" evidence="6"/>
<evidence type="ECO:0000259" key="5">
    <source>
        <dbReference type="Pfam" id="PF21365"/>
    </source>
</evidence>
<dbReference type="InterPro" id="IPR011013">
    <property type="entry name" value="Gal_mutarotase_sf_dom"/>
</dbReference>
<feature type="domain" description="Glycoside hydrolase family 31 TIM barrel" evidence="2">
    <location>
        <begin position="250"/>
        <end position="571"/>
    </location>
</feature>
<dbReference type="InterPro" id="IPR013780">
    <property type="entry name" value="Glyco_hydro_b"/>
</dbReference>
<name>A0A1J5SZ14_9ZZZZ</name>
<feature type="domain" description="DUF5110" evidence="4">
    <location>
        <begin position="683"/>
        <end position="746"/>
    </location>
</feature>
<dbReference type="PANTHER" id="PTHR43863">
    <property type="entry name" value="HYDROLASE, PUTATIVE (AFU_ORTHOLOGUE AFUA_1G03140)-RELATED"/>
    <property type="match status" value="1"/>
</dbReference>
<dbReference type="Pfam" id="PF17137">
    <property type="entry name" value="DUF5110"/>
    <property type="match status" value="1"/>
</dbReference>
<dbReference type="InterPro" id="IPR048395">
    <property type="entry name" value="Glyco_hydro_31_C"/>
</dbReference>
<proteinExistence type="inferred from homology"/>
<dbReference type="SUPFAM" id="SSF74650">
    <property type="entry name" value="Galactose mutarotase-like"/>
    <property type="match status" value="1"/>
</dbReference>
<dbReference type="InterPro" id="IPR033403">
    <property type="entry name" value="DUF5110"/>
</dbReference>
<keyword evidence="6" id="KW-0378">Hydrolase</keyword>
<dbReference type="Pfam" id="PF21365">
    <property type="entry name" value="Glyco_hydro_31_3rd"/>
    <property type="match status" value="1"/>
</dbReference>
<dbReference type="InterPro" id="IPR025887">
    <property type="entry name" value="Glyco_hydro_31_N_dom"/>
</dbReference>
<feature type="domain" description="Glycosyl hydrolase family 31 C-terminal" evidence="5">
    <location>
        <begin position="580"/>
        <end position="667"/>
    </location>
</feature>
<dbReference type="SUPFAM" id="SSF51445">
    <property type="entry name" value="(Trans)glycosidases"/>
    <property type="match status" value="1"/>
</dbReference>
<evidence type="ECO:0000259" key="3">
    <source>
        <dbReference type="Pfam" id="PF13802"/>
    </source>
</evidence>
<dbReference type="Pfam" id="PF01055">
    <property type="entry name" value="Glyco_hydro_31_2nd"/>
    <property type="match status" value="1"/>
</dbReference>
<dbReference type="Gene3D" id="2.60.40.1180">
    <property type="entry name" value="Golgi alpha-mannosidase II"/>
    <property type="match status" value="2"/>
</dbReference>
<dbReference type="Gene3D" id="2.60.40.1760">
    <property type="entry name" value="glycosyl hydrolase (family 31)"/>
    <property type="match status" value="1"/>
</dbReference>
<keyword evidence="6" id="KW-0326">Glycosidase</keyword>
<dbReference type="Gene3D" id="2.60.120.260">
    <property type="entry name" value="Galactose-binding domain-like"/>
    <property type="match status" value="2"/>
</dbReference>